<dbReference type="RefSeq" id="XP_009173789.1">
    <property type="nucleotide sequence ID" value="XM_009175525.1"/>
</dbReference>
<protein>
    <submittedName>
        <fullName evidence="1">Uncharacterized protein</fullName>
    </submittedName>
</protein>
<name>A0A074Z5W9_OPIVI</name>
<dbReference type="EMBL" id="KL596897">
    <property type="protein sequence ID" value="KER22468.1"/>
    <property type="molecule type" value="Genomic_DNA"/>
</dbReference>
<organism evidence="1 2">
    <name type="scientific">Opisthorchis viverrini</name>
    <name type="common">Southeast Asian liver fluke</name>
    <dbReference type="NCBI Taxonomy" id="6198"/>
    <lineage>
        <taxon>Eukaryota</taxon>
        <taxon>Metazoa</taxon>
        <taxon>Spiralia</taxon>
        <taxon>Lophotrochozoa</taxon>
        <taxon>Platyhelminthes</taxon>
        <taxon>Trematoda</taxon>
        <taxon>Digenea</taxon>
        <taxon>Opisthorchiida</taxon>
        <taxon>Opisthorchiata</taxon>
        <taxon>Opisthorchiidae</taxon>
        <taxon>Opisthorchis</taxon>
    </lineage>
</organism>
<dbReference type="AlphaFoldDB" id="A0A074Z5W9"/>
<gene>
    <name evidence="1" type="ORF">T265_14848</name>
</gene>
<dbReference type="GeneID" id="20329014"/>
<dbReference type="Proteomes" id="UP000054324">
    <property type="component" value="Unassembled WGS sequence"/>
</dbReference>
<accession>A0A074Z5W9</accession>
<evidence type="ECO:0000313" key="2">
    <source>
        <dbReference type="Proteomes" id="UP000054324"/>
    </source>
</evidence>
<proteinExistence type="predicted"/>
<dbReference type="KEGG" id="ovi:T265_14848"/>
<dbReference type="CTD" id="20329014"/>
<sequence length="478" mass="54523">MNRPSRKDSAPAENTLGKANKTYLESVEKYTHLQINLVFHRDSTESLVYDAPQLNALHTGRLMFQYTRRVFSRPLHHPCENFIVIINDSMTSVFNTDASLPYSHDLFQSFIVKKRIKAFTQAIWIETDNRNATDIAIDKNALIIKHLWGSFELLVCPSEVRICKRVRALCTEEADRTAARIEVKSKLRGSGYPASLIKRQLRRVLAPVGKPNREWIGTAVIPYKPGTSEVIRRILNTANIRFSKGGTLCTGLIEGSPPGKQPQTVYKIKCNDCTKDRRPESEHSRKINRPPRNADEYRALLKDSAIAEHALETGHKILRTCEDYGPRHRLITEAVEITKHPSVNRMEGVELASKDTEYGQRKTLRSVLLHLKDRLPVDRTRNCVYKIKRNNCTKVCIGQTARKLHTRIAFLNRPPRNADKSQAMAGHAVDTGHRIDFENVDILRRGLRFTPQRLVAEAVEIAKHPSVNVWRGILDQPR</sequence>
<reference evidence="1 2" key="1">
    <citation type="submission" date="2013-11" db="EMBL/GenBank/DDBJ databases">
        <title>Opisthorchis viverrini - life in the bile duct.</title>
        <authorList>
            <person name="Young N.D."/>
            <person name="Nagarajan N."/>
            <person name="Lin S.J."/>
            <person name="Korhonen P.K."/>
            <person name="Jex A.R."/>
            <person name="Hall R.S."/>
            <person name="Safavi-Hemami H."/>
            <person name="Kaewkong W."/>
            <person name="Bertrand D."/>
            <person name="Gao S."/>
            <person name="Seet Q."/>
            <person name="Wongkham S."/>
            <person name="Teh B.T."/>
            <person name="Wongkham C."/>
            <person name="Intapan P.M."/>
            <person name="Maleewong W."/>
            <person name="Yang X."/>
            <person name="Hu M."/>
            <person name="Wang Z."/>
            <person name="Hofmann A."/>
            <person name="Sternberg P.W."/>
            <person name="Tan P."/>
            <person name="Wang J."/>
            <person name="Gasser R.B."/>
        </authorList>
    </citation>
    <scope>NUCLEOTIDE SEQUENCE [LARGE SCALE GENOMIC DNA]</scope>
</reference>
<dbReference type="OrthoDB" id="6498117at2759"/>
<evidence type="ECO:0000313" key="1">
    <source>
        <dbReference type="EMBL" id="KER22468.1"/>
    </source>
</evidence>
<keyword evidence="2" id="KW-1185">Reference proteome</keyword>